<feature type="domain" description="Cdc6/ORC1-like ATPase lid" evidence="6">
    <location>
        <begin position="263"/>
        <end position="333"/>
    </location>
</feature>
<dbReference type="PIRSF" id="PIRSF001767">
    <property type="entry name" value="Cdc6"/>
    <property type="match status" value="1"/>
</dbReference>
<dbReference type="GO" id="GO:0005634">
    <property type="term" value="C:nucleus"/>
    <property type="evidence" value="ECO:0007669"/>
    <property type="project" value="TreeGrafter"/>
</dbReference>
<dbReference type="InterPro" id="IPR027417">
    <property type="entry name" value="P-loop_NTPase"/>
</dbReference>
<dbReference type="Gene3D" id="1.10.8.60">
    <property type="match status" value="1"/>
</dbReference>
<evidence type="ECO:0000313" key="8">
    <source>
        <dbReference type="Proteomes" id="UP001338582"/>
    </source>
</evidence>
<keyword evidence="2" id="KW-0235">DNA replication</keyword>
<feature type="compositionally biased region" description="Polar residues" evidence="4">
    <location>
        <begin position="20"/>
        <end position="36"/>
    </location>
</feature>
<dbReference type="Pfam" id="PF13401">
    <property type="entry name" value="AAA_22"/>
    <property type="match status" value="1"/>
</dbReference>
<feature type="region of interest" description="Disordered" evidence="4">
    <location>
        <begin position="1"/>
        <end position="36"/>
    </location>
</feature>
<protein>
    <recommendedName>
        <fullName evidence="3">Cell division control protein</fullName>
    </recommendedName>
</protein>
<dbReference type="KEGG" id="asau:88175138"/>
<organism evidence="7 8">
    <name type="scientific">Australozyma saopauloensis</name>
    <dbReference type="NCBI Taxonomy" id="291208"/>
    <lineage>
        <taxon>Eukaryota</taxon>
        <taxon>Fungi</taxon>
        <taxon>Dikarya</taxon>
        <taxon>Ascomycota</taxon>
        <taxon>Saccharomycotina</taxon>
        <taxon>Pichiomycetes</taxon>
        <taxon>Metschnikowiaceae</taxon>
        <taxon>Australozyma</taxon>
    </lineage>
</organism>
<evidence type="ECO:0000259" key="6">
    <source>
        <dbReference type="Pfam" id="PF22606"/>
    </source>
</evidence>
<dbReference type="CDD" id="cd00009">
    <property type="entry name" value="AAA"/>
    <property type="match status" value="1"/>
</dbReference>
<dbReference type="InterPro" id="IPR016314">
    <property type="entry name" value="Cdc6/18"/>
</dbReference>
<dbReference type="InterPro" id="IPR050311">
    <property type="entry name" value="ORC1/CDC6"/>
</dbReference>
<reference evidence="7 8" key="1">
    <citation type="submission" date="2023-10" db="EMBL/GenBank/DDBJ databases">
        <title>Draft Genome Sequence of Candida saopaulonensis from a very Premature Infant with Sepsis.</title>
        <authorList>
            <person name="Ning Y."/>
            <person name="Dai R."/>
            <person name="Xiao M."/>
            <person name="Xu Y."/>
            <person name="Yan Q."/>
            <person name="Zhang L."/>
        </authorList>
    </citation>
    <scope>NUCLEOTIDE SEQUENCE [LARGE SCALE GENOMIC DNA]</scope>
    <source>
        <strain evidence="7 8">19XY460</strain>
    </source>
</reference>
<dbReference type="EMBL" id="CP138898">
    <property type="protein sequence ID" value="WPK26716.1"/>
    <property type="molecule type" value="Genomic_DNA"/>
</dbReference>
<feature type="compositionally biased region" description="Polar residues" evidence="4">
    <location>
        <begin position="1"/>
        <end position="10"/>
    </location>
</feature>
<dbReference type="Proteomes" id="UP001338582">
    <property type="component" value="Chromosome 5"/>
</dbReference>
<dbReference type="InterPro" id="IPR049945">
    <property type="entry name" value="AAA_22"/>
</dbReference>
<dbReference type="GO" id="GO:0003688">
    <property type="term" value="F:DNA replication origin binding"/>
    <property type="evidence" value="ECO:0007669"/>
    <property type="project" value="TreeGrafter"/>
</dbReference>
<comment type="similarity">
    <text evidence="1 3">Belongs to the CDC6/cdc18 family.</text>
</comment>
<name>A0AAX4HE79_9ASCO</name>
<accession>A0AAX4HE79</accession>
<evidence type="ECO:0000256" key="3">
    <source>
        <dbReference type="PIRNR" id="PIRNR001767"/>
    </source>
</evidence>
<dbReference type="InterPro" id="IPR054425">
    <property type="entry name" value="Cdc6_ORC1-like_ATPase_lid"/>
</dbReference>
<dbReference type="SUPFAM" id="SSF52540">
    <property type="entry name" value="P-loop containing nucleoside triphosphate hydrolases"/>
    <property type="match status" value="1"/>
</dbReference>
<evidence type="ECO:0000313" key="7">
    <source>
        <dbReference type="EMBL" id="WPK26716.1"/>
    </source>
</evidence>
<dbReference type="PANTHER" id="PTHR10763">
    <property type="entry name" value="CELL DIVISION CONTROL PROTEIN 6-RELATED"/>
    <property type="match status" value="1"/>
</dbReference>
<sequence length="488" mass="53874">MKRTCDSSASMAKRPALAPMQNQLATPPTSPEKNSVVDLSNQIKGHRRTLHFTGDSIYSKAKALFQRGAYNDVSENLVGRESEALLLRTFLESSIAENKCNSLYISGPPGTGKTAQTNLTLDWICSAPAANGVYTIGGRTTKVIRVNCMTVSKPENIFHELYLSITSQTGIKKKLFDDLYALLCSKTDADSIVVVLDEMDYLITKDQQVLFQLFHCASQMKSSVFQTKLVIVGISNALDLTDKFLPRLRSNGFNPDTLQFLPYTSEQIKRVVTAKLDSLVETNKENAGVSGKPVSLMHPSAVQMCCRKCASVTGDLRKAFDICYKSIELVEQQARKQENFADLTMETAPKVLLSHVARVCSLSFGDTSQQKIAALNLLQKAVLCCLFDNEKNHNKTSMEPITVNELYEFYCKVSVEATENLLGRLRKGEFLEIVSGLDSSSAIILSTGKGFSNVDIGKKIVRPNVPYAEVMKVTENQPVLKRILHASV</sequence>
<evidence type="ECO:0000256" key="4">
    <source>
        <dbReference type="SAM" id="MobiDB-lite"/>
    </source>
</evidence>
<dbReference type="PANTHER" id="PTHR10763:SF26">
    <property type="entry name" value="CELL DIVISION CONTROL PROTEIN 6 HOMOLOG"/>
    <property type="match status" value="1"/>
</dbReference>
<keyword evidence="8" id="KW-1185">Reference proteome</keyword>
<dbReference type="GO" id="GO:0006270">
    <property type="term" value="P:DNA replication initiation"/>
    <property type="evidence" value="ECO:0007669"/>
    <property type="project" value="UniProtKB-UniRule"/>
</dbReference>
<dbReference type="GO" id="GO:0033314">
    <property type="term" value="P:mitotic DNA replication checkpoint signaling"/>
    <property type="evidence" value="ECO:0007669"/>
    <property type="project" value="TreeGrafter"/>
</dbReference>
<gene>
    <name evidence="7" type="ORF">PUMCH_004076</name>
</gene>
<evidence type="ECO:0000256" key="1">
    <source>
        <dbReference type="ARBA" id="ARBA00006184"/>
    </source>
</evidence>
<dbReference type="Pfam" id="PF22606">
    <property type="entry name" value="Cdc6-ORC-like_ATPase_lid"/>
    <property type="match status" value="1"/>
</dbReference>
<dbReference type="Gene3D" id="3.40.50.300">
    <property type="entry name" value="P-loop containing nucleotide triphosphate hydrolases"/>
    <property type="match status" value="1"/>
</dbReference>
<dbReference type="AlphaFoldDB" id="A0AAX4HE79"/>
<evidence type="ECO:0000259" key="5">
    <source>
        <dbReference type="Pfam" id="PF13401"/>
    </source>
</evidence>
<dbReference type="RefSeq" id="XP_062879096.1">
    <property type="nucleotide sequence ID" value="XM_063023026.1"/>
</dbReference>
<dbReference type="GeneID" id="88175138"/>
<evidence type="ECO:0000256" key="2">
    <source>
        <dbReference type="ARBA" id="ARBA00022705"/>
    </source>
</evidence>
<dbReference type="GO" id="GO:0016887">
    <property type="term" value="F:ATP hydrolysis activity"/>
    <property type="evidence" value="ECO:0007669"/>
    <property type="project" value="InterPro"/>
</dbReference>
<dbReference type="GO" id="GO:0051301">
    <property type="term" value="P:cell division"/>
    <property type="evidence" value="ECO:0007669"/>
    <property type="project" value="UniProtKB-UniRule"/>
</dbReference>
<feature type="domain" description="ORC1/DEAH AAA+ ATPase" evidence="5">
    <location>
        <begin position="99"/>
        <end position="237"/>
    </location>
</feature>
<proteinExistence type="inferred from homology"/>